<dbReference type="Gene3D" id="2.60.40.10">
    <property type="entry name" value="Immunoglobulins"/>
    <property type="match status" value="1"/>
</dbReference>
<organism evidence="4 5">
    <name type="scientific">Aeromicrobium fastidiosum</name>
    <dbReference type="NCBI Taxonomy" id="52699"/>
    <lineage>
        <taxon>Bacteria</taxon>
        <taxon>Bacillati</taxon>
        <taxon>Actinomycetota</taxon>
        <taxon>Actinomycetes</taxon>
        <taxon>Propionibacteriales</taxon>
        <taxon>Nocardioidaceae</taxon>
        <taxon>Aeromicrobium</taxon>
    </lineage>
</organism>
<proteinExistence type="inferred from homology"/>
<feature type="domain" description="N-acetylmuramoyl-L-alanine amidase" evidence="2">
    <location>
        <begin position="237"/>
        <end position="390"/>
    </location>
</feature>
<gene>
    <name evidence="4" type="ORF">ESP62_017805</name>
</gene>
<dbReference type="AlphaFoldDB" id="A0A641AJN8"/>
<dbReference type="SUPFAM" id="SSF55846">
    <property type="entry name" value="N-acetylmuramoyl-L-alanine amidase-like"/>
    <property type="match status" value="1"/>
</dbReference>
<dbReference type="InterPro" id="IPR013783">
    <property type="entry name" value="Ig-like_fold"/>
</dbReference>
<dbReference type="InterPro" id="IPR002502">
    <property type="entry name" value="Amidase_domain"/>
</dbReference>
<dbReference type="PANTHER" id="PTHR11022">
    <property type="entry name" value="PEPTIDOGLYCAN RECOGNITION PROTEIN"/>
    <property type="match status" value="1"/>
</dbReference>
<dbReference type="InterPro" id="IPR013693">
    <property type="entry name" value="SpoIID/LytB_N"/>
</dbReference>
<evidence type="ECO:0000259" key="3">
    <source>
        <dbReference type="SMART" id="SM00701"/>
    </source>
</evidence>
<dbReference type="Gene3D" id="3.40.80.10">
    <property type="entry name" value="Peptidoglycan recognition protein-like"/>
    <property type="match status" value="1"/>
</dbReference>
<dbReference type="Proteomes" id="UP001515100">
    <property type="component" value="Unassembled WGS sequence"/>
</dbReference>
<protein>
    <submittedName>
        <fullName evidence="4">SpoIID/LytB domain-containing protein</fullName>
    </submittedName>
</protein>
<dbReference type="GO" id="GO:0008270">
    <property type="term" value="F:zinc ion binding"/>
    <property type="evidence" value="ECO:0007669"/>
    <property type="project" value="InterPro"/>
</dbReference>
<dbReference type="Pfam" id="PF08486">
    <property type="entry name" value="SpoIID"/>
    <property type="match status" value="1"/>
</dbReference>
<dbReference type="InterPro" id="IPR015510">
    <property type="entry name" value="PGRP"/>
</dbReference>
<name>A0A641AJN8_9ACTN</name>
<keyword evidence="5" id="KW-1185">Reference proteome</keyword>
<dbReference type="InterPro" id="IPR013486">
    <property type="entry name" value="SpoIID/LytB"/>
</dbReference>
<dbReference type="CDD" id="cd06583">
    <property type="entry name" value="PGRP"/>
    <property type="match status" value="1"/>
</dbReference>
<feature type="domain" description="Peptidoglycan recognition protein family" evidence="3">
    <location>
        <begin position="224"/>
        <end position="374"/>
    </location>
</feature>
<dbReference type="InterPro" id="IPR036505">
    <property type="entry name" value="Amidase/PGRP_sf"/>
</dbReference>
<comment type="similarity">
    <text evidence="1">Belongs to the N-acetylmuramoyl-L-alanine amidase 2 family.</text>
</comment>
<evidence type="ECO:0000256" key="1">
    <source>
        <dbReference type="ARBA" id="ARBA00007553"/>
    </source>
</evidence>
<reference evidence="4" key="1">
    <citation type="submission" date="2019-09" db="EMBL/GenBank/DDBJ databases">
        <authorList>
            <person name="Li J."/>
        </authorList>
    </citation>
    <scope>NUCLEOTIDE SEQUENCE [LARGE SCALE GENOMIC DNA]</scope>
    <source>
        <strain evidence="4">NRBC 14897</strain>
    </source>
</reference>
<dbReference type="GO" id="GO:0009253">
    <property type="term" value="P:peptidoglycan catabolic process"/>
    <property type="evidence" value="ECO:0007669"/>
    <property type="project" value="InterPro"/>
</dbReference>
<dbReference type="EMBL" id="SDPP02000006">
    <property type="protein sequence ID" value="KAA1372952.1"/>
    <property type="molecule type" value="Genomic_DNA"/>
</dbReference>
<dbReference type="NCBIfam" id="TIGR02669">
    <property type="entry name" value="SpoIID_LytB"/>
    <property type="match status" value="1"/>
</dbReference>
<dbReference type="InterPro" id="IPR006619">
    <property type="entry name" value="PGRP_domain_met/bac"/>
</dbReference>
<dbReference type="GO" id="GO:0030435">
    <property type="term" value="P:sporulation resulting in formation of a cellular spore"/>
    <property type="evidence" value="ECO:0007669"/>
    <property type="project" value="InterPro"/>
</dbReference>
<dbReference type="GO" id="GO:0005975">
    <property type="term" value="P:carbohydrate metabolic process"/>
    <property type="evidence" value="ECO:0007669"/>
    <property type="project" value="UniProtKB-ARBA"/>
</dbReference>
<evidence type="ECO:0000313" key="5">
    <source>
        <dbReference type="Proteomes" id="UP001515100"/>
    </source>
</evidence>
<dbReference type="PANTHER" id="PTHR11022:SF41">
    <property type="entry name" value="PEPTIDOGLYCAN-RECOGNITION PROTEIN LC-RELATED"/>
    <property type="match status" value="1"/>
</dbReference>
<sequence>MGIISRRPLWSHQSHQSQEWTSPMLSWRTARRMSGTGLTIALVVGAGVLAPVPAQAAGTQVTGAAPGAVAAPAPVEAPPVDVTTTAVPSVPVAPERPSSSDLVAELPKTATSDFRMVGVTWTSGPSTGVKVEVRTRTAGAWSAWTTLDVEVQAGEGGEPGTEPLWVGDADGVAARVTSDGDPLEGVRIATIDPGQDDAVAEPGATGAAFRTAAADGAPGYTPQPAIISRAAWGASAGTPCDSPAAGDQTRGVVVHHTAGTNSYTQAQSAQIVRATQAFHMKSRKWCDLGYNFLVDKYGQIFEGRRGGIDRAVRAAHSGNAAVNMYAMGVSMMGNYDEVKPSAALKDAMVRLIGWRLGTNYLPAKGTYSLGGKTLNMIAGHRDVLSTACPGRYGYAWLSEAGGLRDRVEAYIAAYSSPVKSLYRALGAAATGPIFIGEAQGADGSRLRAKLVDIYSKGTAGPAFTVGGTIRAEYDRVGSRAGVLGYPKANAAAAAGGTRQEFDGGYITTTAAGRATAYTSAGAVIPGGSAAPSAPAPAVKPATVSKVSVKAGARSARLTWPAVAGATSYDVCLYANKNVKKVCNRSAYGVSGTTALVAKLKPTNGTDWYAKVRAVNGSLKGGYSSLKGFNLSSVAAKAASAASAPAAAAEPAAVSSAATVPPSAEAPGVDTVTVPASGAIAISGHGYGHGIGMSQYGAQGAALAGVTYDRILASYYPGTSLGTQGGSIRVLISQDTSDAVDVRAASGLVFRKVSGSFKKSLPTTVGGRKVTTWRIVRVSSKKTQSTLQYRTSGRSYRTYKGIRWTGDGQFQGPSRIGLVLPGGSTVSYRGAIRSAVPSKGSTARDTVNVLPLEHYVRGVIAAEMPAKWAPEALKAQAVAARTYGVRSINAARYYDICSTTACQVYGGASRETATTDAAARATSGQYVSYNGVPALTQFSSSSGGRTSVGSQPYLVAGDDPYDGWAGNANHAWTTTVPAARIQKAYPTIGTLRSLAITRRAGGGSWGGRVSSITLVGTSANVSISGNDARWAFGLKSNWFSFGS</sequence>
<accession>A0A641AJN8</accession>
<dbReference type="SMART" id="SM00644">
    <property type="entry name" value="Ami_2"/>
    <property type="match status" value="1"/>
</dbReference>
<comment type="caution">
    <text evidence="4">The sequence shown here is derived from an EMBL/GenBank/DDBJ whole genome shotgun (WGS) entry which is preliminary data.</text>
</comment>
<evidence type="ECO:0000259" key="2">
    <source>
        <dbReference type="SMART" id="SM00644"/>
    </source>
</evidence>
<dbReference type="GO" id="GO:0008745">
    <property type="term" value="F:N-acetylmuramoyl-L-alanine amidase activity"/>
    <property type="evidence" value="ECO:0007669"/>
    <property type="project" value="InterPro"/>
</dbReference>
<dbReference type="OrthoDB" id="9773852at2"/>
<dbReference type="SMART" id="SM00701">
    <property type="entry name" value="PGRP"/>
    <property type="match status" value="1"/>
</dbReference>
<evidence type="ECO:0000313" key="4">
    <source>
        <dbReference type="EMBL" id="KAA1372952.1"/>
    </source>
</evidence>
<dbReference type="Pfam" id="PF01510">
    <property type="entry name" value="Amidase_2"/>
    <property type="match status" value="1"/>
</dbReference>